<dbReference type="HOGENOM" id="CLU_083608_0_0_5"/>
<dbReference type="KEGG" id="smd:Smed_1914"/>
<dbReference type="EMBL" id="CP000738">
    <property type="protein sequence ID" value="ABR60748.1"/>
    <property type="molecule type" value="Genomic_DNA"/>
</dbReference>
<dbReference type="PATRIC" id="fig|366394.8.peg.5060"/>
<protein>
    <recommendedName>
        <fullName evidence="4">DNA cytosine methyltransferase</fullName>
    </recommendedName>
</protein>
<reference evidence="3" key="1">
    <citation type="submission" date="2007-06" db="EMBL/GenBank/DDBJ databases">
        <title>Complete sequence of Sinorhizobium medicae WSM419 chromosome.</title>
        <authorList>
            <consortium name="US DOE Joint Genome Institute"/>
            <person name="Copeland A."/>
            <person name="Lucas S."/>
            <person name="Lapidus A."/>
            <person name="Barry K."/>
            <person name="Glavina del Rio T."/>
            <person name="Dalin E."/>
            <person name="Tice H."/>
            <person name="Pitluck S."/>
            <person name="Chain P."/>
            <person name="Malfatti S."/>
            <person name="Shin M."/>
            <person name="Vergez L."/>
            <person name="Schmutz J."/>
            <person name="Larimer F."/>
            <person name="Land M."/>
            <person name="Hauser L."/>
            <person name="Kyrpides N."/>
            <person name="Mikhailova N."/>
            <person name="Reeve W.G."/>
            <person name="Richardson P."/>
        </authorList>
    </citation>
    <scope>NUCLEOTIDE SEQUENCE [LARGE SCALE GENOMIC DNA]</scope>
    <source>
        <strain evidence="3">WSM419</strain>
    </source>
</reference>
<dbReference type="eggNOG" id="COG0270">
    <property type="taxonomic scope" value="Bacteria"/>
</dbReference>
<name>A6UAR8_SINMW</name>
<evidence type="ECO:0000313" key="3">
    <source>
        <dbReference type="Proteomes" id="UP000001108"/>
    </source>
</evidence>
<dbReference type="RefSeq" id="WP_011976047.1">
    <property type="nucleotide sequence ID" value="NC_009636.1"/>
</dbReference>
<dbReference type="STRING" id="366394.Smed_1914"/>
<dbReference type="Proteomes" id="UP000001108">
    <property type="component" value="Chromosome"/>
</dbReference>
<proteinExistence type="predicted"/>
<organism evidence="2 3">
    <name type="scientific">Sinorhizobium medicae (strain WSM419)</name>
    <name type="common">Ensifer medicae</name>
    <dbReference type="NCBI Taxonomy" id="366394"/>
    <lineage>
        <taxon>Bacteria</taxon>
        <taxon>Pseudomonadati</taxon>
        <taxon>Pseudomonadota</taxon>
        <taxon>Alphaproteobacteria</taxon>
        <taxon>Hyphomicrobiales</taxon>
        <taxon>Rhizobiaceae</taxon>
        <taxon>Sinorhizobium/Ensifer group</taxon>
        <taxon>Sinorhizobium</taxon>
    </lineage>
</organism>
<gene>
    <name evidence="2" type="ordered locus">Smed_1914</name>
</gene>
<sequence length="255" mass="28562">MRSSSAGCAGNGQGNNRPFPTQTTLPFPTVSRSRTRSLRVLVTCEFSGTVRDAFLDRGHDAWSCDLLPAENGSNRHIRGDARDVLNDGWDMLIVAHPPCTRLCNSGVRWLSVPPPGKNAEQMWAELDEGAALFSAFWNAPVDRICIENPVMHRHAKERIADFRPPAQTVQPWWFGEPFFKATGLYLRNLPTLLPTQKLTPPARGTAEHKAWSRVHRMSPGPDRGRERSRFFPGIAAAMADQWCDFAIEQFLREAA</sequence>
<feature type="region of interest" description="Disordered" evidence="1">
    <location>
        <begin position="1"/>
        <end position="28"/>
    </location>
</feature>
<accession>A6UAR8</accession>
<evidence type="ECO:0008006" key="4">
    <source>
        <dbReference type="Google" id="ProtNLM"/>
    </source>
</evidence>
<reference evidence="2 3" key="2">
    <citation type="journal article" date="2010" name="Stand. Genomic Sci.">
        <title>Complete genome sequence of the Medicago microsymbiont Ensifer (Sinorhizobium) medicae strain WSM419.</title>
        <authorList>
            <person name="Reeve W."/>
            <person name="Chain P."/>
            <person name="O'Hara G."/>
            <person name="Ardley J."/>
            <person name="Nandesena K."/>
            <person name="Brau L."/>
            <person name="Tiwari R."/>
            <person name="Malfatti S."/>
            <person name="Kiss H."/>
            <person name="Lapidus A."/>
            <person name="Copeland A."/>
            <person name="Nolan M."/>
            <person name="Land M."/>
            <person name="Hauser L."/>
            <person name="Chang Y.J."/>
            <person name="Ivanova N."/>
            <person name="Mavromatis K."/>
            <person name="Markowitz V."/>
            <person name="Kyrpides N."/>
            <person name="Gollagher M."/>
            <person name="Yates R."/>
            <person name="Dilworth M."/>
            <person name="Howieson J."/>
        </authorList>
    </citation>
    <scope>NUCLEOTIDE SEQUENCE [LARGE SCALE GENOMIC DNA]</scope>
    <source>
        <strain evidence="2 3">WSM419</strain>
    </source>
</reference>
<evidence type="ECO:0000256" key="1">
    <source>
        <dbReference type="SAM" id="MobiDB-lite"/>
    </source>
</evidence>
<dbReference type="AlphaFoldDB" id="A6UAR8"/>
<dbReference type="OrthoDB" id="9134166at2"/>
<evidence type="ECO:0000313" key="2">
    <source>
        <dbReference type="EMBL" id="ABR60748.1"/>
    </source>
</evidence>
<feature type="compositionally biased region" description="Low complexity" evidence="1">
    <location>
        <begin position="18"/>
        <end position="28"/>
    </location>
</feature>